<reference evidence="1" key="1">
    <citation type="submission" date="2021-12" db="EMBL/GenBank/DDBJ databases">
        <title>Genome sequence of novel Pectobacterium sp. causing blackleg.</title>
        <authorList>
            <person name="Wang J."/>
        </authorList>
    </citation>
    <scope>NUCLEOTIDE SEQUENCE</scope>
    <source>
        <strain evidence="1">BY21311</strain>
    </source>
</reference>
<dbReference type="KEGG" id="ppoo:LW347_11185"/>
<evidence type="ECO:0000313" key="2">
    <source>
        <dbReference type="Proteomes" id="UP001059272"/>
    </source>
</evidence>
<dbReference type="CDD" id="cd20691">
    <property type="entry name" value="CdiI_EC536-like"/>
    <property type="match status" value="1"/>
</dbReference>
<dbReference type="Pfam" id="PF18616">
    <property type="entry name" value="CdiI_3"/>
    <property type="match status" value="1"/>
</dbReference>
<evidence type="ECO:0000313" key="1">
    <source>
        <dbReference type="EMBL" id="UVO06503.1"/>
    </source>
</evidence>
<proteinExistence type="predicted"/>
<name>A0AAE9SVI7_9GAMM</name>
<dbReference type="Proteomes" id="UP001059272">
    <property type="component" value="Chromosome"/>
</dbReference>
<sequence>MTTFRELLLISNSNYEPNKRSSLDEWFSGILDVSLDELDVSDVARAIRQDLFLAAVLPKAEIILKKNPLAGDDYDGQLISSIASLNSEKIKIALPCFRRVSSLLNQLDKNSLDAQLVMDIEKIEKLSRL</sequence>
<protein>
    <submittedName>
        <fullName evidence="1">Uncharacterized protein</fullName>
    </submittedName>
</protein>
<dbReference type="InterPro" id="IPR040547">
    <property type="entry name" value="CdiI"/>
</dbReference>
<dbReference type="EMBL" id="CP090065">
    <property type="protein sequence ID" value="UVO06503.1"/>
    <property type="molecule type" value="Genomic_DNA"/>
</dbReference>
<organism evidence="1 2">
    <name type="scientific">Pectobacterium polonicum</name>
    <dbReference type="NCBI Taxonomy" id="2485124"/>
    <lineage>
        <taxon>Bacteria</taxon>
        <taxon>Pseudomonadati</taxon>
        <taxon>Pseudomonadota</taxon>
        <taxon>Gammaproteobacteria</taxon>
        <taxon>Enterobacterales</taxon>
        <taxon>Pectobacteriaceae</taxon>
        <taxon>Pectobacterium</taxon>
    </lineage>
</organism>
<dbReference type="RefSeq" id="WP_258882342.1">
    <property type="nucleotide sequence ID" value="NZ_CP090065.1"/>
</dbReference>
<accession>A0AAE9SVI7</accession>
<gene>
    <name evidence="1" type="ORF">LW347_11185</name>
</gene>
<dbReference type="AlphaFoldDB" id="A0AAE9SVI7"/>